<name>A0A6C0EGS1_9ZZZZ</name>
<dbReference type="InterPro" id="IPR013766">
    <property type="entry name" value="Thioredoxin_domain"/>
</dbReference>
<dbReference type="CDD" id="cd02947">
    <property type="entry name" value="TRX_family"/>
    <property type="match status" value="1"/>
</dbReference>
<dbReference type="InterPro" id="IPR050620">
    <property type="entry name" value="Thioredoxin_H-type-like"/>
</dbReference>
<sequence length="114" mass="13069">MELKTRNDFQNILKQNPGLIFIKLGATWCKPCEIISPIVDDVFEKMPENALAIKVDVDESFDFYAFLKAKKMVQGIPTILCYHKGNESYIPDDSVSGTNTNQIYNFFRTNLEII</sequence>
<dbReference type="AlphaFoldDB" id="A0A6C0EGS1"/>
<reference evidence="2" key="1">
    <citation type="journal article" date="2020" name="Nature">
        <title>Giant virus diversity and host interactions through global metagenomics.</title>
        <authorList>
            <person name="Schulz F."/>
            <person name="Roux S."/>
            <person name="Paez-Espino D."/>
            <person name="Jungbluth S."/>
            <person name="Walsh D.A."/>
            <person name="Denef V.J."/>
            <person name="McMahon K.D."/>
            <person name="Konstantinidis K.T."/>
            <person name="Eloe-Fadrosh E.A."/>
            <person name="Kyrpides N.C."/>
            <person name="Woyke T."/>
        </authorList>
    </citation>
    <scope>NUCLEOTIDE SEQUENCE</scope>
    <source>
        <strain evidence="2">GVMAG-M-3300001348-25</strain>
    </source>
</reference>
<accession>A0A6C0EGS1</accession>
<organism evidence="2">
    <name type="scientific">viral metagenome</name>
    <dbReference type="NCBI Taxonomy" id="1070528"/>
    <lineage>
        <taxon>unclassified sequences</taxon>
        <taxon>metagenomes</taxon>
        <taxon>organismal metagenomes</taxon>
    </lineage>
</organism>
<proteinExistence type="predicted"/>
<dbReference type="PANTHER" id="PTHR10438">
    <property type="entry name" value="THIOREDOXIN"/>
    <property type="match status" value="1"/>
</dbReference>
<evidence type="ECO:0000259" key="1">
    <source>
        <dbReference type="Pfam" id="PF00085"/>
    </source>
</evidence>
<dbReference type="EMBL" id="MN738855">
    <property type="protein sequence ID" value="QHT28334.1"/>
    <property type="molecule type" value="Genomic_DNA"/>
</dbReference>
<evidence type="ECO:0000313" key="2">
    <source>
        <dbReference type="EMBL" id="QHT28334.1"/>
    </source>
</evidence>
<dbReference type="InterPro" id="IPR036249">
    <property type="entry name" value="Thioredoxin-like_sf"/>
</dbReference>
<feature type="domain" description="Thioredoxin" evidence="1">
    <location>
        <begin position="5"/>
        <end position="106"/>
    </location>
</feature>
<protein>
    <recommendedName>
        <fullName evidence="1">Thioredoxin domain-containing protein</fullName>
    </recommendedName>
</protein>
<dbReference type="Pfam" id="PF00085">
    <property type="entry name" value="Thioredoxin"/>
    <property type="match status" value="1"/>
</dbReference>
<dbReference type="SUPFAM" id="SSF52833">
    <property type="entry name" value="Thioredoxin-like"/>
    <property type="match status" value="1"/>
</dbReference>
<dbReference type="Gene3D" id="3.40.30.10">
    <property type="entry name" value="Glutaredoxin"/>
    <property type="match status" value="1"/>
</dbReference>
<dbReference type="PANTHER" id="PTHR10438:SF468">
    <property type="entry name" value="THIOREDOXIN-1-RELATED"/>
    <property type="match status" value="1"/>
</dbReference>